<evidence type="ECO:0000313" key="2">
    <source>
        <dbReference type="Proteomes" id="UP000245845"/>
    </source>
</evidence>
<comment type="caution">
    <text evidence="1">The sequence shown here is derived from an EMBL/GenBank/DDBJ whole genome shotgun (WGS) entry which is preliminary data.</text>
</comment>
<dbReference type="GO" id="GO:0016301">
    <property type="term" value="F:kinase activity"/>
    <property type="evidence" value="ECO:0007669"/>
    <property type="project" value="UniProtKB-KW"/>
</dbReference>
<gene>
    <name evidence="1" type="ORF">A8806_114108</name>
</gene>
<protein>
    <submittedName>
        <fullName evidence="1">Cytidylate kinase</fullName>
    </submittedName>
</protein>
<dbReference type="Proteomes" id="UP000245845">
    <property type="component" value="Unassembled WGS sequence"/>
</dbReference>
<sequence>MSKNVIITIGRQFGSGGREIGSMLAERLNLPLYDKNLVELAAEKLDISEDTADSVDETALSGFLSTYAYAPGTIMPYVGRVDYLEPINDKMFYAQAGIIRELAKKGPAIFIGRCADYVLDGKAECLNVFICADKADRIKRTMELFDLTEKKAADKVKKMDRERRYYYETYTGKDWGSVGSHDLVLNVSRLGMERAAKDLELIYKGMIED</sequence>
<dbReference type="EMBL" id="QGDL01000014">
    <property type="protein sequence ID" value="PWJ23482.1"/>
    <property type="molecule type" value="Genomic_DNA"/>
</dbReference>
<dbReference type="Gene3D" id="3.40.50.300">
    <property type="entry name" value="P-loop containing nucleotide triphosphate hydrolases"/>
    <property type="match status" value="1"/>
</dbReference>
<reference evidence="1 2" key="1">
    <citation type="submission" date="2018-05" db="EMBL/GenBank/DDBJ databases">
        <title>The Hungate 1000. A catalogue of reference genomes from the rumen microbiome.</title>
        <authorList>
            <person name="Kelly W."/>
        </authorList>
    </citation>
    <scope>NUCLEOTIDE SEQUENCE [LARGE SCALE GENOMIC DNA]</scope>
    <source>
        <strain evidence="1 2">NLAE-zl-C242</strain>
    </source>
</reference>
<dbReference type="AlphaFoldDB" id="A0A2Y9BMP3"/>
<keyword evidence="1" id="KW-0808">Transferase</keyword>
<keyword evidence="1" id="KW-0418">Kinase</keyword>
<name>A0A2Y9BMP3_9FIRM</name>
<accession>A0A2Y9BMP3</accession>
<dbReference type="InterPro" id="IPR027417">
    <property type="entry name" value="P-loop_NTPase"/>
</dbReference>
<dbReference type="RefSeq" id="WP_109733057.1">
    <property type="nucleotide sequence ID" value="NZ_BAAACK010000015.1"/>
</dbReference>
<proteinExistence type="predicted"/>
<organism evidence="1 2">
    <name type="scientific">Faecalicatena orotica</name>
    <dbReference type="NCBI Taxonomy" id="1544"/>
    <lineage>
        <taxon>Bacteria</taxon>
        <taxon>Bacillati</taxon>
        <taxon>Bacillota</taxon>
        <taxon>Clostridia</taxon>
        <taxon>Lachnospirales</taxon>
        <taxon>Lachnospiraceae</taxon>
        <taxon>Faecalicatena</taxon>
    </lineage>
</organism>
<dbReference type="OrthoDB" id="9781180at2"/>
<dbReference type="Pfam" id="PF13189">
    <property type="entry name" value="Cytidylate_kin2"/>
    <property type="match status" value="1"/>
</dbReference>
<evidence type="ECO:0000313" key="1">
    <source>
        <dbReference type="EMBL" id="PWJ23482.1"/>
    </source>
</evidence>
<keyword evidence="2" id="KW-1185">Reference proteome</keyword>